<dbReference type="RefSeq" id="WP_072948134.1">
    <property type="nucleotide sequence ID" value="NZ_FRCT01000001.1"/>
</dbReference>
<gene>
    <name evidence="1" type="ORF">SAMN04487860_101388</name>
</gene>
<reference evidence="1 2" key="1">
    <citation type="submission" date="2016-11" db="EMBL/GenBank/DDBJ databases">
        <authorList>
            <person name="Jaros S."/>
            <person name="Januszkiewicz K."/>
            <person name="Wedrychowicz H."/>
        </authorList>
    </citation>
    <scope>NUCLEOTIDE SEQUENCE [LARGE SCALE GENOMIC DNA]</scope>
    <source>
        <strain evidence="1 2">Y1</strain>
    </source>
</reference>
<sequence>MILGKKISKALSFVISLTLALVICICSFEFSSNKIKANAAAAKIATLTIHSDPTGGHYGLPVGQHAFLSIRNKAGYDISVLGTNVPPNGAITIGTTKSLDGQGDGIYTNAEAWLIKNKGYYKKRVSLSIDITLGELFKLNDVMYKNNTWSWYLNCSIFARTVWNSVAPKSLELTGGTPVMLADSIKSKKTYKDAAKIGTCDKANVRRVKKANKYAKIDMKKVMKNA</sequence>
<accession>A0A1M7GM09</accession>
<protein>
    <submittedName>
        <fullName evidence="1">Uncharacterized protein</fullName>
    </submittedName>
</protein>
<dbReference type="AlphaFoldDB" id="A0A1M7GM09"/>
<proteinExistence type="predicted"/>
<name>A0A1M7GM09_RUMFL</name>
<dbReference type="Proteomes" id="UP000184394">
    <property type="component" value="Unassembled WGS sequence"/>
</dbReference>
<evidence type="ECO:0000313" key="2">
    <source>
        <dbReference type="Proteomes" id="UP000184394"/>
    </source>
</evidence>
<dbReference type="OrthoDB" id="2663440at2"/>
<evidence type="ECO:0000313" key="1">
    <source>
        <dbReference type="EMBL" id="SHM17432.1"/>
    </source>
</evidence>
<organism evidence="1 2">
    <name type="scientific">Ruminococcus flavefaciens</name>
    <dbReference type="NCBI Taxonomy" id="1265"/>
    <lineage>
        <taxon>Bacteria</taxon>
        <taxon>Bacillati</taxon>
        <taxon>Bacillota</taxon>
        <taxon>Clostridia</taxon>
        <taxon>Eubacteriales</taxon>
        <taxon>Oscillospiraceae</taxon>
        <taxon>Ruminococcus</taxon>
    </lineage>
</organism>
<dbReference type="EMBL" id="FRCT01000001">
    <property type="protein sequence ID" value="SHM17432.1"/>
    <property type="molecule type" value="Genomic_DNA"/>
</dbReference>